<accession>A0A0N4VQU9</accession>
<dbReference type="WBParaSite" id="EVEC_0001340601-mRNA-1">
    <property type="protein sequence ID" value="EVEC_0001340601-mRNA-1"/>
    <property type="gene ID" value="EVEC_0001340601"/>
</dbReference>
<organism evidence="4">
    <name type="scientific">Enterobius vermicularis</name>
    <name type="common">Human pinworm</name>
    <dbReference type="NCBI Taxonomy" id="51028"/>
    <lineage>
        <taxon>Eukaryota</taxon>
        <taxon>Metazoa</taxon>
        <taxon>Ecdysozoa</taxon>
        <taxon>Nematoda</taxon>
        <taxon>Chromadorea</taxon>
        <taxon>Rhabditida</taxon>
        <taxon>Spirurina</taxon>
        <taxon>Oxyuridomorpha</taxon>
        <taxon>Oxyuroidea</taxon>
        <taxon>Oxyuridae</taxon>
        <taxon>Enterobius</taxon>
    </lineage>
</organism>
<dbReference type="Proteomes" id="UP000274131">
    <property type="component" value="Unassembled WGS sequence"/>
</dbReference>
<dbReference type="EMBL" id="UXUI01015156">
    <property type="protein sequence ID" value="VDD97794.1"/>
    <property type="molecule type" value="Genomic_DNA"/>
</dbReference>
<evidence type="ECO:0000313" key="2">
    <source>
        <dbReference type="EMBL" id="VDD97794.1"/>
    </source>
</evidence>
<reference evidence="4" key="1">
    <citation type="submission" date="2017-02" db="UniProtKB">
        <authorList>
            <consortium name="WormBaseParasite"/>
        </authorList>
    </citation>
    <scope>IDENTIFICATION</scope>
</reference>
<feature type="compositionally biased region" description="Pro residues" evidence="1">
    <location>
        <begin position="1"/>
        <end position="11"/>
    </location>
</feature>
<feature type="region of interest" description="Disordered" evidence="1">
    <location>
        <begin position="1"/>
        <end position="22"/>
    </location>
</feature>
<evidence type="ECO:0000256" key="1">
    <source>
        <dbReference type="SAM" id="MobiDB-lite"/>
    </source>
</evidence>
<gene>
    <name evidence="2" type="ORF">EVEC_LOCUS12545</name>
</gene>
<sequence length="80" mass="8776">KAEPAPEPIPAPSAARKLEDNTIEDVDEDKIDEILHDATKNLVIFFYDGRTKCPGCSEALAEVEEIDDDIEATGYIEVGK</sequence>
<proteinExistence type="predicted"/>
<name>A0A0N4VQU9_ENTVE</name>
<keyword evidence="3" id="KW-1185">Reference proteome</keyword>
<evidence type="ECO:0000313" key="4">
    <source>
        <dbReference type="WBParaSite" id="EVEC_0001340601-mRNA-1"/>
    </source>
</evidence>
<dbReference type="STRING" id="51028.A0A0N4VQU9"/>
<evidence type="ECO:0000313" key="3">
    <source>
        <dbReference type="Proteomes" id="UP000274131"/>
    </source>
</evidence>
<dbReference type="AlphaFoldDB" id="A0A0N4VQU9"/>
<protein>
    <submittedName>
        <fullName evidence="4">Thioredoxin domain-containing protein</fullName>
    </submittedName>
</protein>
<reference evidence="2 3" key="2">
    <citation type="submission" date="2018-10" db="EMBL/GenBank/DDBJ databases">
        <authorList>
            <consortium name="Pathogen Informatics"/>
        </authorList>
    </citation>
    <scope>NUCLEOTIDE SEQUENCE [LARGE SCALE GENOMIC DNA]</scope>
</reference>